<evidence type="ECO:0000256" key="3">
    <source>
        <dbReference type="ARBA" id="ARBA00023128"/>
    </source>
</evidence>
<dbReference type="OrthoDB" id="42561at2759"/>
<dbReference type="EMBL" id="FUEG01000002">
    <property type="protein sequence ID" value="SJL00042.1"/>
    <property type="molecule type" value="Genomic_DNA"/>
</dbReference>
<accession>A0A284QUB1</accession>
<dbReference type="GO" id="GO:0010257">
    <property type="term" value="P:NADH dehydrogenase complex assembly"/>
    <property type="evidence" value="ECO:0007669"/>
    <property type="project" value="TreeGrafter"/>
</dbReference>
<sequence length="281" mass="31811">MQAVWARYLGRSTEKLKQGIYDAVHMTGADIPSRAPRTLFSFNTRDDIRQFLTGCDADIGGTSTVHFDLDESPKHNAAIGRAATGVFHGDMRLAVKTGMEGQIKGGYAAIQSKRRPTLFGDILEEIEYHSYLALRVRVAGDPSTHNSYFVNVQTDSMVQNDLWQHRLYFKRNDNTWEDIFIPFENFVRTNYGQIAEIKSVMNRRKLRSINISLLGGHSGVSGKYELGIDSIRMVNEEDVKYPLVGAYHFTTGIILSLIYLKANQNNEKTSDQGDSNWKDLY</sequence>
<dbReference type="AlphaFoldDB" id="A0A284QUB1"/>
<gene>
    <name evidence="6" type="ORF">ARMOST_03354</name>
</gene>
<keyword evidence="4" id="KW-0143">Chaperone</keyword>
<dbReference type="InterPro" id="IPR039131">
    <property type="entry name" value="NDUFAF1"/>
</dbReference>
<dbReference type="PANTHER" id="PTHR13194:SF18">
    <property type="entry name" value="COMPLEX I INTERMEDIATE-ASSOCIATED PROTEIN 30, MITOCHONDRIAL"/>
    <property type="match status" value="1"/>
</dbReference>
<dbReference type="Pfam" id="PF08547">
    <property type="entry name" value="CIA30"/>
    <property type="match status" value="1"/>
</dbReference>
<proteinExistence type="inferred from homology"/>
<dbReference type="Proteomes" id="UP000219338">
    <property type="component" value="Unassembled WGS sequence"/>
</dbReference>
<dbReference type="STRING" id="47428.A0A284QUB1"/>
<evidence type="ECO:0000256" key="2">
    <source>
        <dbReference type="ARBA" id="ARBA00007884"/>
    </source>
</evidence>
<name>A0A284QUB1_ARMOS</name>
<dbReference type="GO" id="GO:0005739">
    <property type="term" value="C:mitochondrion"/>
    <property type="evidence" value="ECO:0007669"/>
    <property type="project" value="UniProtKB-SubCell"/>
</dbReference>
<dbReference type="OMA" id="WIKAVAQ"/>
<keyword evidence="7" id="KW-1185">Reference proteome</keyword>
<dbReference type="PANTHER" id="PTHR13194">
    <property type="entry name" value="COMPLEX I INTERMEDIATE-ASSOCIATED PROTEIN 30"/>
    <property type="match status" value="1"/>
</dbReference>
<evidence type="ECO:0000259" key="5">
    <source>
        <dbReference type="Pfam" id="PF08547"/>
    </source>
</evidence>
<dbReference type="InterPro" id="IPR013857">
    <property type="entry name" value="NADH-UbQ_OxRdtase-assoc_prot30"/>
</dbReference>
<comment type="subcellular location">
    <subcellularLocation>
        <location evidence="1">Mitochondrion</location>
    </subcellularLocation>
</comment>
<dbReference type="InterPro" id="IPR008979">
    <property type="entry name" value="Galactose-bd-like_sf"/>
</dbReference>
<evidence type="ECO:0000256" key="1">
    <source>
        <dbReference type="ARBA" id="ARBA00004173"/>
    </source>
</evidence>
<evidence type="ECO:0000313" key="7">
    <source>
        <dbReference type="Proteomes" id="UP000219338"/>
    </source>
</evidence>
<feature type="domain" description="NADH:ubiquinone oxidoreductase intermediate-associated protein 30" evidence="5">
    <location>
        <begin position="40"/>
        <end position="227"/>
    </location>
</feature>
<dbReference type="SUPFAM" id="SSF49785">
    <property type="entry name" value="Galactose-binding domain-like"/>
    <property type="match status" value="1"/>
</dbReference>
<organism evidence="6 7">
    <name type="scientific">Armillaria ostoyae</name>
    <name type="common">Armillaria root rot fungus</name>
    <dbReference type="NCBI Taxonomy" id="47428"/>
    <lineage>
        <taxon>Eukaryota</taxon>
        <taxon>Fungi</taxon>
        <taxon>Dikarya</taxon>
        <taxon>Basidiomycota</taxon>
        <taxon>Agaricomycotina</taxon>
        <taxon>Agaricomycetes</taxon>
        <taxon>Agaricomycetidae</taxon>
        <taxon>Agaricales</taxon>
        <taxon>Marasmiineae</taxon>
        <taxon>Physalacriaceae</taxon>
        <taxon>Armillaria</taxon>
    </lineage>
</organism>
<keyword evidence="3" id="KW-0496">Mitochondrion</keyword>
<dbReference type="GO" id="GO:0006120">
    <property type="term" value="P:mitochondrial electron transport, NADH to ubiquinone"/>
    <property type="evidence" value="ECO:0007669"/>
    <property type="project" value="TreeGrafter"/>
</dbReference>
<evidence type="ECO:0000313" key="6">
    <source>
        <dbReference type="EMBL" id="SJL00042.1"/>
    </source>
</evidence>
<reference evidence="7" key="1">
    <citation type="journal article" date="2017" name="Nat. Ecol. Evol.">
        <title>Genome expansion and lineage-specific genetic innovations in the forest pathogenic fungi Armillaria.</title>
        <authorList>
            <person name="Sipos G."/>
            <person name="Prasanna A.N."/>
            <person name="Walter M.C."/>
            <person name="O'Connor E."/>
            <person name="Balint B."/>
            <person name="Krizsan K."/>
            <person name="Kiss B."/>
            <person name="Hess J."/>
            <person name="Varga T."/>
            <person name="Slot J."/>
            <person name="Riley R."/>
            <person name="Boka B."/>
            <person name="Rigling D."/>
            <person name="Barry K."/>
            <person name="Lee J."/>
            <person name="Mihaltcheva S."/>
            <person name="LaButti K."/>
            <person name="Lipzen A."/>
            <person name="Waldron R."/>
            <person name="Moloney N.M."/>
            <person name="Sperisen C."/>
            <person name="Kredics L."/>
            <person name="Vagvoelgyi C."/>
            <person name="Patrignani A."/>
            <person name="Fitzpatrick D."/>
            <person name="Nagy I."/>
            <person name="Doyle S."/>
            <person name="Anderson J.B."/>
            <person name="Grigoriev I.V."/>
            <person name="Gueldener U."/>
            <person name="Muensterkoetter M."/>
            <person name="Nagy L.G."/>
        </authorList>
    </citation>
    <scope>NUCLEOTIDE SEQUENCE [LARGE SCALE GENOMIC DNA]</scope>
    <source>
        <strain evidence="7">C18/9</strain>
    </source>
</reference>
<evidence type="ECO:0000256" key="4">
    <source>
        <dbReference type="ARBA" id="ARBA00023186"/>
    </source>
</evidence>
<dbReference type="GO" id="GO:0051082">
    <property type="term" value="F:unfolded protein binding"/>
    <property type="evidence" value="ECO:0007669"/>
    <property type="project" value="TreeGrafter"/>
</dbReference>
<protein>
    <recommendedName>
        <fullName evidence="5">NADH:ubiquinone oxidoreductase intermediate-associated protein 30 domain-containing protein</fullName>
    </recommendedName>
</protein>
<comment type="similarity">
    <text evidence="2">Belongs to the CIA30 family.</text>
</comment>